<dbReference type="Pfam" id="PF10747">
    <property type="entry name" value="SirA"/>
    <property type="match status" value="1"/>
</dbReference>
<protein>
    <submittedName>
        <fullName evidence="1">Sporulation inhibitor of replication protein SirA</fullName>
    </submittedName>
</protein>
<dbReference type="EMBL" id="CP012600">
    <property type="protein sequence ID" value="ALC81157.1"/>
    <property type="molecule type" value="Genomic_DNA"/>
</dbReference>
<dbReference type="Proteomes" id="UP000067625">
    <property type="component" value="Chromosome"/>
</dbReference>
<dbReference type="AlphaFoldDB" id="A0A0M5JBC4"/>
<sequence length="159" mass="19015">MDRHYYTYLIEDEFASHYFGRESVMYHLFRDYHWTNLTRDEYILVSKQVDYITKPIPMLSMHQKLNVELNQLDFVQINSLYRAVMPNGRGCATFMMKDRHIEVLASGDYEAETIFFEILRKISPCFLAMDFRTNRYGWLNPVKEENLSKKQEIYGGNVV</sequence>
<dbReference type="OrthoDB" id="2736584at2"/>
<keyword evidence="2" id="KW-1185">Reference proteome</keyword>
<dbReference type="STRING" id="1441095.AM592_05760"/>
<gene>
    <name evidence="1" type="ORF">AM592_05760</name>
</gene>
<accession>A0A0M5JBC4</accession>
<reference evidence="1 2" key="2">
    <citation type="journal article" date="2016" name="Int. J. Syst. Evol. Microbiol.">
        <title>Bacillus gobiensis sp. nov., isolated from a soil sample.</title>
        <authorList>
            <person name="Liu B."/>
            <person name="Liu G.H."/>
            <person name="Cetin S."/>
            <person name="Schumann P."/>
            <person name="Pan Z.Z."/>
            <person name="Chen Q.Q."/>
        </authorList>
    </citation>
    <scope>NUCLEOTIDE SEQUENCE [LARGE SCALE GENOMIC DNA]</scope>
    <source>
        <strain evidence="1 2">FJAT-4402</strain>
    </source>
</reference>
<proteinExistence type="predicted"/>
<name>A0A0M5JBC4_9BACI</name>
<dbReference type="PATRIC" id="fig|1441095.3.peg.1251"/>
<dbReference type="RefSeq" id="WP_053602907.1">
    <property type="nucleotide sequence ID" value="NZ_CP012600.1"/>
</dbReference>
<dbReference type="Gene3D" id="3.30.310.250">
    <property type="entry name" value="Sporulation inhibitor of replication protein SirA"/>
    <property type="match status" value="1"/>
</dbReference>
<evidence type="ECO:0000313" key="1">
    <source>
        <dbReference type="EMBL" id="ALC81157.1"/>
    </source>
</evidence>
<dbReference type="InterPro" id="IPR038449">
    <property type="entry name" value="SirA_sf"/>
</dbReference>
<dbReference type="InterPro" id="IPR019683">
    <property type="entry name" value="SirA"/>
</dbReference>
<evidence type="ECO:0000313" key="2">
    <source>
        <dbReference type="Proteomes" id="UP000067625"/>
    </source>
</evidence>
<organism evidence="1 2">
    <name type="scientific">Bacillus gobiensis</name>
    <dbReference type="NCBI Taxonomy" id="1441095"/>
    <lineage>
        <taxon>Bacteria</taxon>
        <taxon>Bacillati</taxon>
        <taxon>Bacillota</taxon>
        <taxon>Bacilli</taxon>
        <taxon>Bacillales</taxon>
        <taxon>Bacillaceae</taxon>
        <taxon>Bacillus</taxon>
    </lineage>
</organism>
<reference evidence="2" key="1">
    <citation type="submission" date="2015-08" db="EMBL/GenBank/DDBJ databases">
        <title>Genome sequencing project for genomic taxonomy and phylogenomics of Bacillus-like bacteria.</title>
        <authorList>
            <person name="Liu B."/>
            <person name="Wang J."/>
            <person name="Zhu Y."/>
            <person name="Liu G."/>
            <person name="Chen Q."/>
            <person name="Chen Z."/>
            <person name="Lan J."/>
            <person name="Che J."/>
            <person name="Ge C."/>
            <person name="Shi H."/>
            <person name="Pan Z."/>
            <person name="Liu X."/>
        </authorList>
    </citation>
    <scope>NUCLEOTIDE SEQUENCE [LARGE SCALE GENOMIC DNA]</scope>
    <source>
        <strain evidence="2">FJAT-4402</strain>
    </source>
</reference>